<name>A0A7I8LJW8_SPIIN</name>
<evidence type="ECO:0000313" key="6">
    <source>
        <dbReference type="EMBL" id="CAA7409524.1"/>
    </source>
</evidence>
<dbReference type="InterPro" id="IPR002068">
    <property type="entry name" value="A-crystallin/Hsp20_dom"/>
</dbReference>
<dbReference type="InterPro" id="IPR031107">
    <property type="entry name" value="Small_HSP"/>
</dbReference>
<dbReference type="InterPro" id="IPR008978">
    <property type="entry name" value="HSP20-like_chaperone"/>
</dbReference>
<gene>
    <name evidence="6" type="ORF">SI8410_16020202</name>
</gene>
<reference evidence="6" key="1">
    <citation type="submission" date="2020-02" db="EMBL/GenBank/DDBJ databases">
        <authorList>
            <person name="Scholz U."/>
            <person name="Mascher M."/>
            <person name="Fiebig A."/>
        </authorList>
    </citation>
    <scope>NUCLEOTIDE SEQUENCE</scope>
</reference>
<dbReference type="SUPFAM" id="SSF49764">
    <property type="entry name" value="HSP20-like chaperones"/>
    <property type="match status" value="1"/>
</dbReference>
<evidence type="ECO:0000259" key="5">
    <source>
        <dbReference type="PROSITE" id="PS01031"/>
    </source>
</evidence>
<dbReference type="Gene3D" id="2.60.40.790">
    <property type="match status" value="1"/>
</dbReference>
<evidence type="ECO:0000256" key="4">
    <source>
        <dbReference type="SAM" id="MobiDB-lite"/>
    </source>
</evidence>
<sequence length="109" mass="12493">MQISGRRSKEEEEEEEKNETWHRVERTSGGFLRRFRLPENAKADLVRESMENGVLIVTVPKEQVKKPKIKTIEISGGVSGPTSRTRSHWSTNLLRSLYPDALCTKKQAI</sequence>
<proteinExistence type="inferred from homology"/>
<dbReference type="OrthoDB" id="2960525at2759"/>
<keyword evidence="7" id="KW-1185">Reference proteome</keyword>
<comment type="similarity">
    <text evidence="2 3">Belongs to the small heat shock protein (HSP20) family.</text>
</comment>
<evidence type="ECO:0000256" key="1">
    <source>
        <dbReference type="ARBA" id="ARBA00023016"/>
    </source>
</evidence>
<protein>
    <recommendedName>
        <fullName evidence="5">SHSP domain-containing protein</fullName>
    </recommendedName>
</protein>
<dbReference type="EMBL" id="LR746279">
    <property type="protein sequence ID" value="CAA7409524.1"/>
    <property type="molecule type" value="Genomic_DNA"/>
</dbReference>
<dbReference type="Pfam" id="PF00011">
    <property type="entry name" value="HSP20"/>
    <property type="match status" value="1"/>
</dbReference>
<dbReference type="PROSITE" id="PS01031">
    <property type="entry name" value="SHSP"/>
    <property type="match status" value="1"/>
</dbReference>
<evidence type="ECO:0000256" key="3">
    <source>
        <dbReference type="RuleBase" id="RU003616"/>
    </source>
</evidence>
<dbReference type="AlphaFoldDB" id="A0A7I8LJW8"/>
<dbReference type="Proteomes" id="UP000663760">
    <property type="component" value="Chromosome 16"/>
</dbReference>
<feature type="domain" description="SHSP" evidence="5">
    <location>
        <begin position="1"/>
        <end position="77"/>
    </location>
</feature>
<dbReference type="PANTHER" id="PTHR11527">
    <property type="entry name" value="HEAT-SHOCK PROTEIN 20 FAMILY MEMBER"/>
    <property type="match status" value="1"/>
</dbReference>
<keyword evidence="1" id="KW-0346">Stress response</keyword>
<evidence type="ECO:0000313" key="7">
    <source>
        <dbReference type="Proteomes" id="UP000663760"/>
    </source>
</evidence>
<organism evidence="6 7">
    <name type="scientific">Spirodela intermedia</name>
    <name type="common">Intermediate duckweed</name>
    <dbReference type="NCBI Taxonomy" id="51605"/>
    <lineage>
        <taxon>Eukaryota</taxon>
        <taxon>Viridiplantae</taxon>
        <taxon>Streptophyta</taxon>
        <taxon>Embryophyta</taxon>
        <taxon>Tracheophyta</taxon>
        <taxon>Spermatophyta</taxon>
        <taxon>Magnoliopsida</taxon>
        <taxon>Liliopsida</taxon>
        <taxon>Araceae</taxon>
        <taxon>Lemnoideae</taxon>
        <taxon>Spirodela</taxon>
    </lineage>
</organism>
<feature type="region of interest" description="Disordered" evidence="4">
    <location>
        <begin position="1"/>
        <end position="22"/>
    </location>
</feature>
<evidence type="ECO:0000256" key="2">
    <source>
        <dbReference type="PROSITE-ProRule" id="PRU00285"/>
    </source>
</evidence>
<accession>A0A7I8LJW8</accession>